<organism evidence="1 2">
    <name type="scientific">Pseudomonas marginalis pv. marginalis</name>
    <dbReference type="NCBI Taxonomy" id="97473"/>
    <lineage>
        <taxon>Bacteria</taxon>
        <taxon>Pseudomonadati</taxon>
        <taxon>Pseudomonadota</taxon>
        <taxon>Gammaproteobacteria</taxon>
        <taxon>Pseudomonadales</taxon>
        <taxon>Pseudomonadaceae</taxon>
        <taxon>Pseudomonas</taxon>
    </lineage>
</organism>
<dbReference type="EMBL" id="RBQF01000283">
    <property type="protein sequence ID" value="RMP04503.1"/>
    <property type="molecule type" value="Genomic_DNA"/>
</dbReference>
<dbReference type="Proteomes" id="UP000276587">
    <property type="component" value="Unassembled WGS sequence"/>
</dbReference>
<accession>A0A3M4AC80</accession>
<name>A0A3M4AC80_PSEMA</name>
<gene>
    <name evidence="1" type="ORF">ALQ29_00377</name>
</gene>
<proteinExistence type="predicted"/>
<reference evidence="1 2" key="1">
    <citation type="submission" date="2018-08" db="EMBL/GenBank/DDBJ databases">
        <title>Recombination of ecologically and evolutionarily significant loci maintains genetic cohesion in the Pseudomonas syringae species complex.</title>
        <authorList>
            <person name="Dillon M."/>
            <person name="Thakur S."/>
            <person name="Almeida R.N.D."/>
            <person name="Weir B.S."/>
            <person name="Guttman D.S."/>
        </authorList>
    </citation>
    <scope>NUCLEOTIDE SEQUENCE [LARGE SCALE GENOMIC DNA]</scope>
    <source>
        <strain evidence="1 2">ICMP 3555</strain>
    </source>
</reference>
<evidence type="ECO:0008006" key="3">
    <source>
        <dbReference type="Google" id="ProtNLM"/>
    </source>
</evidence>
<evidence type="ECO:0000313" key="1">
    <source>
        <dbReference type="EMBL" id="RMP04503.1"/>
    </source>
</evidence>
<keyword evidence="2" id="KW-1185">Reference proteome</keyword>
<evidence type="ECO:0000313" key="2">
    <source>
        <dbReference type="Proteomes" id="UP000276587"/>
    </source>
</evidence>
<protein>
    <recommendedName>
        <fullName evidence="3">Type III secretion protein</fullName>
    </recommendedName>
</protein>
<sequence>MMPRNEHSAREHLAWAQWWAFPWKYAHEDWKDDQYPAVDALYRNRRWVPGDFMGVNACLPPTPDATVLQLALASNEQLDLALTLVYDTFNPKAALPLSDSHHQWCTRLSKALPPAMLSPDADPLHLLYAWLDLTTWQRFRLRFPRERAREVENSAVCLENASSRLNTLWQAVVWRVTSLPGDPIAPDSHR</sequence>
<comment type="caution">
    <text evidence="1">The sequence shown here is derived from an EMBL/GenBank/DDBJ whole genome shotgun (WGS) entry which is preliminary data.</text>
</comment>
<dbReference type="AlphaFoldDB" id="A0A3M4AC80"/>